<keyword evidence="1" id="KW-1133">Transmembrane helix</keyword>
<dbReference type="PROSITE" id="PS51257">
    <property type="entry name" value="PROKAR_LIPOPROTEIN"/>
    <property type="match status" value="1"/>
</dbReference>
<comment type="caution">
    <text evidence="2">The sequence shown here is derived from an EMBL/GenBank/DDBJ whole genome shotgun (WGS) entry which is preliminary data.</text>
</comment>
<evidence type="ECO:0008006" key="4">
    <source>
        <dbReference type="Google" id="ProtNLM"/>
    </source>
</evidence>
<feature type="transmembrane region" description="Helical" evidence="1">
    <location>
        <begin position="30"/>
        <end position="50"/>
    </location>
</feature>
<keyword evidence="1" id="KW-0472">Membrane</keyword>
<evidence type="ECO:0000256" key="1">
    <source>
        <dbReference type="SAM" id="Phobius"/>
    </source>
</evidence>
<feature type="transmembrane region" description="Helical" evidence="1">
    <location>
        <begin position="62"/>
        <end position="83"/>
    </location>
</feature>
<proteinExistence type="predicted"/>
<sequence length="84" mass="9615">MFKSNIVSLFLVVISFACFILYLLNSLVRFQPIVLLAVMLFSILGAILTIDSTDKTYKKKILLVIVILYFISIPVILLFKLIFK</sequence>
<accession>A0A9X6QVA5</accession>
<evidence type="ECO:0000313" key="3">
    <source>
        <dbReference type="Proteomes" id="UP000194853"/>
    </source>
</evidence>
<dbReference type="AlphaFoldDB" id="A0A9X6QVA5"/>
<feature type="transmembrane region" description="Helical" evidence="1">
    <location>
        <begin position="7"/>
        <end position="24"/>
    </location>
</feature>
<dbReference type="EMBL" id="MOOS01000189">
    <property type="protein sequence ID" value="OUB59040.1"/>
    <property type="molecule type" value="Genomic_DNA"/>
</dbReference>
<dbReference type="Proteomes" id="UP000194853">
    <property type="component" value="Unassembled WGS sequence"/>
</dbReference>
<reference evidence="2 3" key="1">
    <citation type="submission" date="2016-10" db="EMBL/GenBank/DDBJ databases">
        <title>Comparative genomics of Bacillus thuringiensis reveals a path to pathogens against multiple invertebrate hosts.</title>
        <authorList>
            <person name="Zheng J."/>
            <person name="Gao Q."/>
            <person name="Liu H."/>
            <person name="Peng D."/>
            <person name="Ruan L."/>
            <person name="Sun M."/>
        </authorList>
    </citation>
    <scope>NUCLEOTIDE SEQUENCE [LARGE SCALE GENOMIC DNA]</scope>
    <source>
        <strain evidence="2">BGSC 4CF1</strain>
    </source>
</reference>
<organism evidence="2 3">
    <name type="scientific">Bacillus thuringiensis subsp. jegathesan</name>
    <dbReference type="NCBI Taxonomy" id="56955"/>
    <lineage>
        <taxon>Bacteria</taxon>
        <taxon>Bacillati</taxon>
        <taxon>Bacillota</taxon>
        <taxon>Bacilli</taxon>
        <taxon>Bacillales</taxon>
        <taxon>Bacillaceae</taxon>
        <taxon>Bacillus</taxon>
        <taxon>Bacillus cereus group</taxon>
    </lineage>
</organism>
<protein>
    <recommendedName>
        <fullName evidence="4">DUF3953 domain-containing protein</fullName>
    </recommendedName>
</protein>
<evidence type="ECO:0000313" key="2">
    <source>
        <dbReference type="EMBL" id="OUB59040.1"/>
    </source>
</evidence>
<gene>
    <name evidence="2" type="ORF">BK750_28720</name>
</gene>
<keyword evidence="1" id="KW-0812">Transmembrane</keyword>
<name>A0A9X6QVA5_BACTJ</name>